<protein>
    <submittedName>
        <fullName evidence="1">Uncharacterized protein</fullName>
    </submittedName>
</protein>
<dbReference type="AlphaFoldDB" id="A0A2T3A4F3"/>
<evidence type="ECO:0000313" key="1">
    <source>
        <dbReference type="EMBL" id="PSR82667.1"/>
    </source>
</evidence>
<dbReference type="EMBL" id="KZ678473">
    <property type="protein sequence ID" value="PSR82667.1"/>
    <property type="molecule type" value="Genomic_DNA"/>
</dbReference>
<keyword evidence="2" id="KW-1185">Reference proteome</keyword>
<organism evidence="1 2">
    <name type="scientific">Coniella lustricola</name>
    <dbReference type="NCBI Taxonomy" id="2025994"/>
    <lineage>
        <taxon>Eukaryota</taxon>
        <taxon>Fungi</taxon>
        <taxon>Dikarya</taxon>
        <taxon>Ascomycota</taxon>
        <taxon>Pezizomycotina</taxon>
        <taxon>Sordariomycetes</taxon>
        <taxon>Sordariomycetidae</taxon>
        <taxon>Diaporthales</taxon>
        <taxon>Schizoparmaceae</taxon>
        <taxon>Coniella</taxon>
    </lineage>
</organism>
<dbReference type="Proteomes" id="UP000241462">
    <property type="component" value="Unassembled WGS sequence"/>
</dbReference>
<accession>A0A2T3A4F3</accession>
<dbReference type="InParanoid" id="A0A2T3A4F3"/>
<sequence length="174" mass="20002">MKASSIPTMYSPKFTIMFCDPEPEPKFSSPPRPLTGHRPRARLGLPHLASPLSQHTGTGSNFLRTWEAFRRREIVLLRSTQVGRWEEGRWGGGWTAATLRTGKWDKQKQLMSRESRNHAGPMFLLLLLLRNSQGKQAKQTWETRERVQCADADADAREGINRYVDGFRSHVWLE</sequence>
<name>A0A2T3A4F3_9PEZI</name>
<proteinExistence type="predicted"/>
<reference evidence="1 2" key="1">
    <citation type="journal article" date="2018" name="Mycol. Prog.">
        <title>Coniella lustricola, a new species from submerged detritus.</title>
        <authorList>
            <person name="Raudabaugh D.B."/>
            <person name="Iturriaga T."/>
            <person name="Carver A."/>
            <person name="Mondo S."/>
            <person name="Pangilinan J."/>
            <person name="Lipzen A."/>
            <person name="He G."/>
            <person name="Amirebrahimi M."/>
            <person name="Grigoriev I.V."/>
            <person name="Miller A.N."/>
        </authorList>
    </citation>
    <scope>NUCLEOTIDE SEQUENCE [LARGE SCALE GENOMIC DNA]</scope>
    <source>
        <strain evidence="1 2">B22-T-1</strain>
    </source>
</reference>
<evidence type="ECO:0000313" key="2">
    <source>
        <dbReference type="Proteomes" id="UP000241462"/>
    </source>
</evidence>
<gene>
    <name evidence="1" type="ORF">BD289DRAFT_10890</name>
</gene>